<comment type="caution">
    <text evidence="1">The sequence shown here is derived from an EMBL/GenBank/DDBJ whole genome shotgun (WGS) entry which is preliminary data.</text>
</comment>
<protein>
    <submittedName>
        <fullName evidence="1">Uncharacterized protein</fullName>
    </submittedName>
</protein>
<evidence type="ECO:0000313" key="2">
    <source>
        <dbReference type="Proteomes" id="UP001333110"/>
    </source>
</evidence>
<evidence type="ECO:0000313" key="1">
    <source>
        <dbReference type="EMBL" id="KAK4811314.1"/>
    </source>
</evidence>
<name>A0AAN7MS00_MYCAM</name>
<dbReference type="AlphaFoldDB" id="A0AAN7MS00"/>
<gene>
    <name evidence="1" type="ORF">QYF61_024450</name>
</gene>
<accession>A0AAN7MS00</accession>
<reference evidence="1 2" key="1">
    <citation type="journal article" date="2023" name="J. Hered.">
        <title>Chromosome-level genome of the wood stork (Mycteria americana) provides insight into avian chromosome evolution.</title>
        <authorList>
            <person name="Flamio R. Jr."/>
            <person name="Ramstad K.M."/>
        </authorList>
    </citation>
    <scope>NUCLEOTIDE SEQUENCE [LARGE SCALE GENOMIC DNA]</scope>
    <source>
        <strain evidence="1">JAX WOST 10</strain>
    </source>
</reference>
<keyword evidence="2" id="KW-1185">Reference proteome</keyword>
<proteinExistence type="predicted"/>
<organism evidence="1 2">
    <name type="scientific">Mycteria americana</name>
    <name type="common">Wood stork</name>
    <dbReference type="NCBI Taxonomy" id="33587"/>
    <lineage>
        <taxon>Eukaryota</taxon>
        <taxon>Metazoa</taxon>
        <taxon>Chordata</taxon>
        <taxon>Craniata</taxon>
        <taxon>Vertebrata</taxon>
        <taxon>Euteleostomi</taxon>
        <taxon>Archelosauria</taxon>
        <taxon>Archosauria</taxon>
        <taxon>Dinosauria</taxon>
        <taxon>Saurischia</taxon>
        <taxon>Theropoda</taxon>
        <taxon>Coelurosauria</taxon>
        <taxon>Aves</taxon>
        <taxon>Neognathae</taxon>
        <taxon>Neoaves</taxon>
        <taxon>Aequornithes</taxon>
        <taxon>Ciconiiformes</taxon>
        <taxon>Ciconiidae</taxon>
        <taxon>Mycteria</taxon>
    </lineage>
</organism>
<dbReference type="Proteomes" id="UP001333110">
    <property type="component" value="Unassembled WGS sequence"/>
</dbReference>
<sequence>MGSTPGFIILESPVLGTPCLYLTCLPCCTKGQVQLMGRRERAINLFDGPSPDTYSYLLSLALTGQELASAGSQAELKALSCRQRFVLLPTVSRNPVGWEENSPCLVQLVTQLHRCSQPAACTSHQSKDCN</sequence>
<dbReference type="EMBL" id="JAUNZN010000018">
    <property type="protein sequence ID" value="KAK4811314.1"/>
    <property type="molecule type" value="Genomic_DNA"/>
</dbReference>